<keyword evidence="11" id="KW-1185">Reference proteome</keyword>
<gene>
    <name evidence="10" type="ORF">QE152_g21891</name>
</gene>
<evidence type="ECO:0000256" key="3">
    <source>
        <dbReference type="ARBA" id="ARBA00022606"/>
    </source>
</evidence>
<protein>
    <submittedName>
        <fullName evidence="10">7tm Odorant receptor</fullName>
    </submittedName>
</protein>
<evidence type="ECO:0000256" key="1">
    <source>
        <dbReference type="ARBA" id="ARBA00004651"/>
    </source>
</evidence>
<dbReference type="EMBL" id="JASPKY010000207">
    <property type="protein sequence ID" value="KAK9720750.1"/>
    <property type="molecule type" value="Genomic_DNA"/>
</dbReference>
<evidence type="ECO:0000313" key="10">
    <source>
        <dbReference type="EMBL" id="KAK9720750.1"/>
    </source>
</evidence>
<organism evidence="10 11">
    <name type="scientific">Popillia japonica</name>
    <name type="common">Japanese beetle</name>
    <dbReference type="NCBI Taxonomy" id="7064"/>
    <lineage>
        <taxon>Eukaryota</taxon>
        <taxon>Metazoa</taxon>
        <taxon>Ecdysozoa</taxon>
        <taxon>Arthropoda</taxon>
        <taxon>Hexapoda</taxon>
        <taxon>Insecta</taxon>
        <taxon>Pterygota</taxon>
        <taxon>Neoptera</taxon>
        <taxon>Endopterygota</taxon>
        <taxon>Coleoptera</taxon>
        <taxon>Polyphaga</taxon>
        <taxon>Scarabaeiformia</taxon>
        <taxon>Scarabaeidae</taxon>
        <taxon>Rutelinae</taxon>
        <taxon>Popillia</taxon>
    </lineage>
</organism>
<dbReference type="GO" id="GO:0004984">
    <property type="term" value="F:olfactory receptor activity"/>
    <property type="evidence" value="ECO:0007669"/>
    <property type="project" value="InterPro"/>
</dbReference>
<evidence type="ECO:0000256" key="8">
    <source>
        <dbReference type="ARBA" id="ARBA00023170"/>
    </source>
</evidence>
<dbReference type="PANTHER" id="PTHR21137:SF35">
    <property type="entry name" value="ODORANT RECEPTOR 19A-RELATED"/>
    <property type="match status" value="1"/>
</dbReference>
<evidence type="ECO:0000256" key="7">
    <source>
        <dbReference type="ARBA" id="ARBA00023136"/>
    </source>
</evidence>
<keyword evidence="5" id="KW-0552">Olfaction</keyword>
<evidence type="ECO:0000313" key="11">
    <source>
        <dbReference type="Proteomes" id="UP001458880"/>
    </source>
</evidence>
<keyword evidence="7" id="KW-0472">Membrane</keyword>
<keyword evidence="9" id="KW-0807">Transducer</keyword>
<keyword evidence="4" id="KW-0812">Transmembrane</keyword>
<dbReference type="AlphaFoldDB" id="A0AAW1KKG5"/>
<keyword evidence="8 10" id="KW-0675">Receptor</keyword>
<name>A0AAW1KKG5_POPJA</name>
<dbReference type="Proteomes" id="UP001458880">
    <property type="component" value="Unassembled WGS sequence"/>
</dbReference>
<proteinExistence type="predicted"/>
<reference evidence="10 11" key="1">
    <citation type="journal article" date="2024" name="BMC Genomics">
        <title>De novo assembly and annotation of Popillia japonica's genome with initial clues to its potential as an invasive pest.</title>
        <authorList>
            <person name="Cucini C."/>
            <person name="Boschi S."/>
            <person name="Funari R."/>
            <person name="Cardaioli E."/>
            <person name="Iannotti N."/>
            <person name="Marturano G."/>
            <person name="Paoli F."/>
            <person name="Bruttini M."/>
            <person name="Carapelli A."/>
            <person name="Frati F."/>
            <person name="Nardi F."/>
        </authorList>
    </citation>
    <scope>NUCLEOTIDE SEQUENCE [LARGE SCALE GENOMIC DNA]</scope>
    <source>
        <strain evidence="10">DMR45628</strain>
    </source>
</reference>
<keyword evidence="2" id="KW-1003">Cell membrane</keyword>
<dbReference type="InterPro" id="IPR004117">
    <property type="entry name" value="7tm6_olfct_rcpt"/>
</dbReference>
<evidence type="ECO:0000256" key="5">
    <source>
        <dbReference type="ARBA" id="ARBA00022725"/>
    </source>
</evidence>
<dbReference type="GO" id="GO:0005549">
    <property type="term" value="F:odorant binding"/>
    <property type="evidence" value="ECO:0007669"/>
    <property type="project" value="InterPro"/>
</dbReference>
<keyword evidence="3" id="KW-0716">Sensory transduction</keyword>
<dbReference type="Pfam" id="PF02949">
    <property type="entry name" value="7tm_6"/>
    <property type="match status" value="1"/>
</dbReference>
<sequence length="117" mass="13302">MLILPHCHWHTNFINYVAKSISIVILVGQFALYAFPAEQVAFEFSDVSDAIYVSYWYKNKVSNQKTLLYIMVAAQREQYLSGAGLVDINVDAFESVSINVVRKSFSFCAVLRNLVNK</sequence>
<evidence type="ECO:0000256" key="9">
    <source>
        <dbReference type="ARBA" id="ARBA00023224"/>
    </source>
</evidence>
<evidence type="ECO:0000256" key="2">
    <source>
        <dbReference type="ARBA" id="ARBA00022475"/>
    </source>
</evidence>
<dbReference type="PANTHER" id="PTHR21137">
    <property type="entry name" value="ODORANT RECEPTOR"/>
    <property type="match status" value="1"/>
</dbReference>
<evidence type="ECO:0000256" key="4">
    <source>
        <dbReference type="ARBA" id="ARBA00022692"/>
    </source>
</evidence>
<dbReference type="GO" id="GO:0007165">
    <property type="term" value="P:signal transduction"/>
    <property type="evidence" value="ECO:0007669"/>
    <property type="project" value="UniProtKB-KW"/>
</dbReference>
<accession>A0AAW1KKG5</accession>
<comment type="subcellular location">
    <subcellularLocation>
        <location evidence="1">Cell membrane</location>
        <topology evidence="1">Multi-pass membrane protein</topology>
    </subcellularLocation>
</comment>
<dbReference type="GO" id="GO:0005886">
    <property type="term" value="C:plasma membrane"/>
    <property type="evidence" value="ECO:0007669"/>
    <property type="project" value="UniProtKB-SubCell"/>
</dbReference>
<comment type="caution">
    <text evidence="10">The sequence shown here is derived from an EMBL/GenBank/DDBJ whole genome shotgun (WGS) entry which is preliminary data.</text>
</comment>
<keyword evidence="6" id="KW-1133">Transmembrane helix</keyword>
<evidence type="ECO:0000256" key="6">
    <source>
        <dbReference type="ARBA" id="ARBA00022989"/>
    </source>
</evidence>